<dbReference type="InterPro" id="IPR011050">
    <property type="entry name" value="Pectin_lyase_fold/virulence"/>
</dbReference>
<dbReference type="Pfam" id="PF03797">
    <property type="entry name" value="Autotransporter"/>
    <property type="match status" value="1"/>
</dbReference>
<dbReference type="EMBL" id="BMCG01000004">
    <property type="protein sequence ID" value="GGC12176.1"/>
    <property type="molecule type" value="Genomic_DNA"/>
</dbReference>
<evidence type="ECO:0000256" key="2">
    <source>
        <dbReference type="ARBA" id="ARBA00023026"/>
    </source>
</evidence>
<accession>A0A8J2ULC0</accession>
<evidence type="ECO:0000256" key="1">
    <source>
        <dbReference type="ARBA" id="ARBA00022729"/>
    </source>
</evidence>
<dbReference type="SUPFAM" id="SSF103515">
    <property type="entry name" value="Autotransporter"/>
    <property type="match status" value="1"/>
</dbReference>
<reference evidence="5" key="2">
    <citation type="submission" date="2020-09" db="EMBL/GenBank/DDBJ databases">
        <authorList>
            <person name="Sun Q."/>
            <person name="Sedlacek I."/>
        </authorList>
    </citation>
    <scope>NUCLEOTIDE SEQUENCE</scope>
    <source>
        <strain evidence="5">CCM 7086</strain>
    </source>
</reference>
<keyword evidence="2" id="KW-0843">Virulence</keyword>
<dbReference type="InterPro" id="IPR024973">
    <property type="entry name" value="ESPR"/>
</dbReference>
<keyword evidence="3" id="KW-1133">Transmembrane helix</keyword>
<dbReference type="NCBIfam" id="TIGR01414">
    <property type="entry name" value="autotrans_barl"/>
    <property type="match status" value="1"/>
</dbReference>
<dbReference type="InterPro" id="IPR036709">
    <property type="entry name" value="Autotransporte_beta_dom_sf"/>
</dbReference>
<dbReference type="InterPro" id="IPR013425">
    <property type="entry name" value="Autotrns_rpt"/>
</dbReference>
<evidence type="ECO:0000256" key="3">
    <source>
        <dbReference type="SAM" id="Phobius"/>
    </source>
</evidence>
<dbReference type="Proteomes" id="UP000620266">
    <property type="component" value="Unassembled WGS sequence"/>
</dbReference>
<reference evidence="5" key="1">
    <citation type="journal article" date="2014" name="Int. J. Syst. Evol. Microbiol.">
        <title>Complete genome sequence of Corynebacterium casei LMG S-19264T (=DSM 44701T), isolated from a smear-ripened cheese.</title>
        <authorList>
            <consortium name="US DOE Joint Genome Institute (JGI-PGF)"/>
            <person name="Walter F."/>
            <person name="Albersmeier A."/>
            <person name="Kalinowski J."/>
            <person name="Ruckert C."/>
        </authorList>
    </citation>
    <scope>NUCLEOTIDE SEQUENCE</scope>
    <source>
        <strain evidence="5">CCM 7086</strain>
    </source>
</reference>
<dbReference type="InterPro" id="IPR006315">
    <property type="entry name" value="OM_autotransptr_brl_dom"/>
</dbReference>
<dbReference type="PANTHER" id="PTHR35037">
    <property type="entry name" value="C-TERMINAL REGION OF AIDA-LIKE PROTEIN"/>
    <property type="match status" value="1"/>
</dbReference>
<evidence type="ECO:0000259" key="4">
    <source>
        <dbReference type="PROSITE" id="PS51208"/>
    </source>
</evidence>
<dbReference type="InterPro" id="IPR005546">
    <property type="entry name" value="Autotransporte_beta"/>
</dbReference>
<sequence>MNRIYRVIFNAVTRSWQAVSEMTRGKSKSSQSTRHRHRCAIKKSDGNFCIEDRLAPRNWRRTRSILIVSLCSVPFAQALAGTVAVGDVTPSMNWNGANDLVVGNAAFGSLLIESPATIVRSANGWLGATPNGEGTVTVSGPGASWVVNGRLVVGANGSGTLTIANQGMVSVGANGLGSVELASNRDAVGVINIGSAPGSAAADAVGILDAAEVRFGAGSGTLNFNSTGALAFAPALNGGQGGQHQLNHYAGITALQGDSSRFDGDTTVTGGSLQIANKLGTAQGRIDAGAAPGASARVNVNNAGSTWALTGNLFVGGSGLGDLSIFYQGTVSNQFATVDAQRNGAATVTVSDLGALWNNRAALLVGSEGGRGAVSVLAGGYVASVDGVVGRNQNGNGNFLVSGHGSTWANAGELRVGDVSGQGTLSIESGGTVSNRDSYVGSMSGNGNVVVRGAGSTWNNSGAMILGFGVGTGAGALTIGQGGAVNVGASGTGIVSLALDRFLIFPTSGTLNIGAAPGQPAAGAGTLNAGAVQFGAGIATLNFNHTDTAYRFATRLQSTGSGAHSLNQVAGTTFLTGANGAFLGKTTVSGGKLVVLGQLGGSAEVTGGTLQYGDGASGAASRLAGDLKVSGAGSTLAVQGPATLGTTGDIGMADHTVLDLAAGANGAPLRADTVTLGNDVTFRLGGIHSASPDEVVLIDTSTAINGDFATVSVGGFTGSVDYLTVNTRKSADNRQYLASYDLSWTAGNNLAHGMFTLVDASENFDVGISLSDQIANATTGWDGKTLTKAGAGTLILSGNNSYTGTTTIDAGTLAVNGSIASSNVLVNSGGTLGGSGTVGAVSVASGGTLAPGNSIGTLTVNGNLNFASGSTYRVETDAAGNSDKVIVNGTATLAGNVAAVTANGNYAADTTYTILQANALAGQFDGVSSSLAFLDPSLSQDANHVYLTLARNDVAYTDVASTRNQRSVAAALQNVSAPSAEMSTVINAVNNLSADQARAAYDSIGGAGLTGMQRSGVGFSNNFSNQLMSRLQTVGMSRTAQSINGMQLAASDRINDLMPALAQNTVSDASPSAFSLGGGMPVDAGRRGFWLRGFGSDQDTSGDGNAAGSRVQGVGISAGFDARVRDNLVVGVAFSHSDADVRASFAETGETRSSAVAVYASHANGPWTVNGNLMLAHNANEMDRNITVGTLVRTAHARFDSKTVSAYGEVGYDLPQASWTLQPLAGLAVLHNRNDGFTETGAGALNIRADAQSVTSTRTLLGARALLDFDGISVQPRAIWAHEFGDVNKGMTAQFQGAPAASFTTYGVDLPRDSLIAGITVAGRAGNGLSLFADVQGEFNSRQTGLALLVGLRKNW</sequence>
<dbReference type="GO" id="GO:0019867">
    <property type="term" value="C:outer membrane"/>
    <property type="evidence" value="ECO:0007669"/>
    <property type="project" value="InterPro"/>
</dbReference>
<dbReference type="Pfam" id="PF13018">
    <property type="entry name" value="ESPR"/>
    <property type="match status" value="1"/>
</dbReference>
<dbReference type="InterPro" id="IPR030895">
    <property type="entry name" value="T5SS_PEPC_rpt"/>
</dbReference>
<name>A0A8J2ULC0_9BURK</name>
<dbReference type="NCBIfam" id="TIGR04393">
    <property type="entry name" value="rpt_T5SS_PEPC"/>
    <property type="match status" value="5"/>
</dbReference>
<keyword evidence="3" id="KW-0472">Membrane</keyword>
<dbReference type="Pfam" id="PF12951">
    <property type="entry name" value="PATR"/>
    <property type="match status" value="3"/>
</dbReference>
<dbReference type="SUPFAM" id="SSF51126">
    <property type="entry name" value="Pectin lyase-like"/>
    <property type="match status" value="1"/>
</dbReference>
<dbReference type="Gene3D" id="2.40.128.130">
    <property type="entry name" value="Autotransporter beta-domain"/>
    <property type="match status" value="1"/>
</dbReference>
<feature type="domain" description="Autotransporter" evidence="4">
    <location>
        <begin position="1082"/>
        <end position="1356"/>
    </location>
</feature>
<comment type="caution">
    <text evidence="5">The sequence shown here is derived from an EMBL/GenBank/DDBJ whole genome shotgun (WGS) entry which is preliminary data.</text>
</comment>
<proteinExistence type="predicted"/>
<feature type="transmembrane region" description="Helical" evidence="3">
    <location>
        <begin position="65"/>
        <end position="85"/>
    </location>
</feature>
<keyword evidence="6" id="KW-1185">Reference proteome</keyword>
<keyword evidence="3" id="KW-0812">Transmembrane</keyword>
<dbReference type="NCBIfam" id="TIGR02601">
    <property type="entry name" value="autotrns_rpt"/>
    <property type="match status" value="1"/>
</dbReference>
<gene>
    <name evidence="5" type="ORF">GCM10007205_21620</name>
</gene>
<evidence type="ECO:0000313" key="5">
    <source>
        <dbReference type="EMBL" id="GGC12176.1"/>
    </source>
</evidence>
<evidence type="ECO:0000313" key="6">
    <source>
        <dbReference type="Proteomes" id="UP000620266"/>
    </source>
</evidence>
<dbReference type="PROSITE" id="PS51208">
    <property type="entry name" value="AUTOTRANSPORTER"/>
    <property type="match status" value="1"/>
</dbReference>
<dbReference type="PANTHER" id="PTHR35037:SF3">
    <property type="entry name" value="C-TERMINAL REGION OF AIDA-LIKE PROTEIN"/>
    <property type="match status" value="1"/>
</dbReference>
<dbReference type="SMART" id="SM00869">
    <property type="entry name" value="Autotransporter"/>
    <property type="match status" value="1"/>
</dbReference>
<dbReference type="InterPro" id="IPR051551">
    <property type="entry name" value="Autotransporter_adhesion"/>
</dbReference>
<protein>
    <recommendedName>
        <fullName evidence="4">Autotransporter domain-containing protein</fullName>
    </recommendedName>
</protein>
<organism evidence="5 6">
    <name type="scientific">Oxalicibacterium flavum</name>
    <dbReference type="NCBI Taxonomy" id="179467"/>
    <lineage>
        <taxon>Bacteria</taxon>
        <taxon>Pseudomonadati</taxon>
        <taxon>Pseudomonadota</taxon>
        <taxon>Betaproteobacteria</taxon>
        <taxon>Burkholderiales</taxon>
        <taxon>Oxalobacteraceae</taxon>
        <taxon>Oxalicibacterium</taxon>
    </lineage>
</organism>
<keyword evidence="1" id="KW-0732">Signal</keyword>